<dbReference type="InterPro" id="IPR010499">
    <property type="entry name" value="AraC_E-bd"/>
</dbReference>
<proteinExistence type="predicted"/>
<dbReference type="PROSITE" id="PS00041">
    <property type="entry name" value="HTH_ARAC_FAMILY_1"/>
    <property type="match status" value="1"/>
</dbReference>
<dbReference type="InterPro" id="IPR029442">
    <property type="entry name" value="GyrI-like"/>
</dbReference>
<dbReference type="EMBL" id="CP041217">
    <property type="protein sequence ID" value="QDH23715.1"/>
    <property type="molecule type" value="Genomic_DNA"/>
</dbReference>
<keyword evidence="1" id="KW-0805">Transcription regulation</keyword>
<dbReference type="Gene3D" id="3.20.80.10">
    <property type="entry name" value="Regulatory factor, effector binding domain"/>
    <property type="match status" value="1"/>
</dbReference>
<evidence type="ECO:0000256" key="3">
    <source>
        <dbReference type="ARBA" id="ARBA00023163"/>
    </source>
</evidence>
<dbReference type="Pfam" id="PF12833">
    <property type="entry name" value="HTH_18"/>
    <property type="match status" value="1"/>
</dbReference>
<dbReference type="SMART" id="SM00342">
    <property type="entry name" value="HTH_ARAC"/>
    <property type="match status" value="1"/>
</dbReference>
<dbReference type="SMART" id="SM00871">
    <property type="entry name" value="AraC_E_bind"/>
    <property type="match status" value="1"/>
</dbReference>
<evidence type="ECO:0000256" key="2">
    <source>
        <dbReference type="ARBA" id="ARBA00023125"/>
    </source>
</evidence>
<dbReference type="Gene3D" id="1.10.10.60">
    <property type="entry name" value="Homeodomain-like"/>
    <property type="match status" value="2"/>
</dbReference>
<keyword evidence="2" id="KW-0238">DNA-binding</keyword>
<dbReference type="SUPFAM" id="SSF46689">
    <property type="entry name" value="Homeodomain-like"/>
    <property type="match status" value="2"/>
</dbReference>
<dbReference type="KEGG" id="saca:FFV09_09290"/>
<dbReference type="Pfam" id="PF06445">
    <property type="entry name" value="GyrI-like"/>
    <property type="match status" value="1"/>
</dbReference>
<evidence type="ECO:0000313" key="6">
    <source>
        <dbReference type="EMBL" id="QDH23715.1"/>
    </source>
</evidence>
<feature type="region of interest" description="Disordered" evidence="4">
    <location>
        <begin position="266"/>
        <end position="321"/>
    </location>
</feature>
<keyword evidence="7" id="KW-1185">Reference proteome</keyword>
<dbReference type="InterPro" id="IPR020449">
    <property type="entry name" value="Tscrpt_reg_AraC-type_HTH"/>
</dbReference>
<organism evidence="6 7">
    <name type="scientific">Saccharibacillus brassicae</name>
    <dbReference type="NCBI Taxonomy" id="2583377"/>
    <lineage>
        <taxon>Bacteria</taxon>
        <taxon>Bacillati</taxon>
        <taxon>Bacillota</taxon>
        <taxon>Bacilli</taxon>
        <taxon>Bacillales</taxon>
        <taxon>Paenibacillaceae</taxon>
        <taxon>Saccharibacillus</taxon>
    </lineage>
</organism>
<dbReference type="Proteomes" id="UP000316968">
    <property type="component" value="Chromosome"/>
</dbReference>
<dbReference type="InterPro" id="IPR018062">
    <property type="entry name" value="HTH_AraC-typ_CS"/>
</dbReference>
<dbReference type="PRINTS" id="PR00032">
    <property type="entry name" value="HTHARAC"/>
</dbReference>
<name>A0A4Y6V5Y2_SACBS</name>
<dbReference type="InterPro" id="IPR018060">
    <property type="entry name" value="HTH_AraC"/>
</dbReference>
<feature type="domain" description="HTH araC/xylS-type" evidence="5">
    <location>
        <begin position="2"/>
        <end position="100"/>
    </location>
</feature>
<keyword evidence="3" id="KW-0804">Transcription</keyword>
<evidence type="ECO:0000313" key="7">
    <source>
        <dbReference type="Proteomes" id="UP000316968"/>
    </source>
</evidence>
<dbReference type="GO" id="GO:0003700">
    <property type="term" value="F:DNA-binding transcription factor activity"/>
    <property type="evidence" value="ECO:0007669"/>
    <property type="project" value="InterPro"/>
</dbReference>
<feature type="compositionally biased region" description="Basic and acidic residues" evidence="4">
    <location>
        <begin position="283"/>
        <end position="297"/>
    </location>
</feature>
<dbReference type="OrthoDB" id="9801123at2"/>
<reference evidence="6 7" key="1">
    <citation type="submission" date="2019-06" db="EMBL/GenBank/DDBJ databases">
        <title>Saccharibacillus brassicae sp. nov., an endophytic bacterium isolated from Chinese cabbage seeds (Brassica pekinensis).</title>
        <authorList>
            <person name="Jiang L."/>
            <person name="Lee J."/>
            <person name="Kim S.W."/>
        </authorList>
    </citation>
    <scope>NUCLEOTIDE SEQUENCE [LARGE SCALE GENOMIC DNA]</scope>
    <source>
        <strain evidence="7">KCTC 43072 / ATSA2</strain>
    </source>
</reference>
<dbReference type="InterPro" id="IPR050959">
    <property type="entry name" value="MarA-like"/>
</dbReference>
<protein>
    <submittedName>
        <fullName evidence="6">AraC family transcriptional regulator</fullName>
    </submittedName>
</protein>
<feature type="compositionally biased region" description="Basic and acidic residues" evidence="4">
    <location>
        <begin position="266"/>
        <end position="275"/>
    </location>
</feature>
<evidence type="ECO:0000256" key="4">
    <source>
        <dbReference type="SAM" id="MobiDB-lite"/>
    </source>
</evidence>
<dbReference type="PANTHER" id="PTHR47504:SF5">
    <property type="entry name" value="RIGHT ORIGIN-BINDING PROTEIN"/>
    <property type="match status" value="1"/>
</dbReference>
<dbReference type="SUPFAM" id="SSF55136">
    <property type="entry name" value="Probable bacterial effector-binding domain"/>
    <property type="match status" value="1"/>
</dbReference>
<accession>A0A4Y6V5Y2</accession>
<dbReference type="GO" id="GO:0043565">
    <property type="term" value="F:sequence-specific DNA binding"/>
    <property type="evidence" value="ECO:0007669"/>
    <property type="project" value="InterPro"/>
</dbReference>
<feature type="compositionally biased region" description="Low complexity" evidence="4">
    <location>
        <begin position="298"/>
        <end position="321"/>
    </location>
</feature>
<evidence type="ECO:0000256" key="1">
    <source>
        <dbReference type="ARBA" id="ARBA00023015"/>
    </source>
</evidence>
<gene>
    <name evidence="6" type="ORF">FFV09_09290</name>
</gene>
<dbReference type="AlphaFoldDB" id="A0A4Y6V5Y2"/>
<sequence length="321" mass="35844">MNEAMAYIEQHLGDEIDLKAAARIALCSETHFRRMFSFLAGVTLTEYVRRRRLTLAAWELQSGGAKIVDLALKYGYDSADSFARAFRQLHGVTPSEARRSGAKLQAYLPMTFRLTVEGGERMKVRIVEKEAFRIVGIMKRVPIVFSGVNPEIAAMWHSLDMDKIGLMKKVSNIEPGGLVSASTRFSEERMQEKGGLDHYIGAATTLAVPEGFASLEVEASSWAVFEAVGKFPDALQETWGRIYSEWFPSAGYGQAEGPELLWNEQRDQSAPDYRSEIWIPVGKRKDGTKPDRTEPNRTESNTTESNTTESNTTESNTTEQA</sequence>
<evidence type="ECO:0000259" key="5">
    <source>
        <dbReference type="PROSITE" id="PS01124"/>
    </source>
</evidence>
<dbReference type="InterPro" id="IPR009057">
    <property type="entry name" value="Homeodomain-like_sf"/>
</dbReference>
<dbReference type="PANTHER" id="PTHR47504">
    <property type="entry name" value="RIGHT ORIGIN-BINDING PROTEIN"/>
    <property type="match status" value="1"/>
</dbReference>
<dbReference type="PROSITE" id="PS01124">
    <property type="entry name" value="HTH_ARAC_FAMILY_2"/>
    <property type="match status" value="1"/>
</dbReference>
<dbReference type="InterPro" id="IPR011256">
    <property type="entry name" value="Reg_factor_effector_dom_sf"/>
</dbReference>